<evidence type="ECO:0000313" key="5">
    <source>
        <dbReference type="Proteomes" id="UP000198939"/>
    </source>
</evidence>
<dbReference type="EMBL" id="FOCV01000001">
    <property type="protein sequence ID" value="SEN00024.1"/>
    <property type="molecule type" value="Genomic_DNA"/>
</dbReference>
<reference evidence="2" key="2">
    <citation type="submission" date="2016-10" db="EMBL/GenBank/DDBJ databases">
        <authorList>
            <person name="de Groot N.N."/>
        </authorList>
    </citation>
    <scope>NUCLEOTIDE SEQUENCE [LARGE SCALE GENOMIC DNA]</scope>
    <source>
        <strain evidence="2">CCBAU85039</strain>
    </source>
</reference>
<keyword evidence="1" id="KW-0472">Membrane</keyword>
<evidence type="ECO:0000313" key="2">
    <source>
        <dbReference type="EMBL" id="SEH50669.1"/>
    </source>
</evidence>
<evidence type="ECO:0000313" key="4">
    <source>
        <dbReference type="Proteomes" id="UP000183063"/>
    </source>
</evidence>
<sequence length="140" mass="14541">MSRYEVENPNDHEMRLDARRMSSRVAISLLVAVFAYLGLLLGGSLVIGPTRGANSISSSSKDGQPLQLSARDAVRGILTAERKAAPKYAPFDSGVAALGAAPSIELPLAGEPQRLEAFHAALCAADAKAYDSHGPPAAAA</sequence>
<gene>
    <name evidence="2" type="ORF">RTCCBAU85039_0797</name>
    <name evidence="3" type="ORF">SAMN05216228_1001349</name>
</gene>
<accession>A0A1H8D069</accession>
<keyword evidence="5" id="KW-1185">Reference proteome</keyword>
<reference evidence="4" key="1">
    <citation type="submission" date="2016-10" db="EMBL/GenBank/DDBJ databases">
        <authorList>
            <person name="Wibberg D."/>
        </authorList>
    </citation>
    <scope>NUCLEOTIDE SEQUENCE [LARGE SCALE GENOMIC DNA]</scope>
</reference>
<organism evidence="2 4">
    <name type="scientific">Rhizobium tibeticum</name>
    <dbReference type="NCBI Taxonomy" id="501024"/>
    <lineage>
        <taxon>Bacteria</taxon>
        <taxon>Pseudomonadati</taxon>
        <taxon>Pseudomonadota</taxon>
        <taxon>Alphaproteobacteria</taxon>
        <taxon>Hyphomicrobiales</taxon>
        <taxon>Rhizobiaceae</taxon>
        <taxon>Rhizobium/Agrobacterium group</taxon>
        <taxon>Rhizobium</taxon>
    </lineage>
</organism>
<dbReference type="EMBL" id="FNXB01000003">
    <property type="protein sequence ID" value="SEH50669.1"/>
    <property type="molecule type" value="Genomic_DNA"/>
</dbReference>
<evidence type="ECO:0000256" key="1">
    <source>
        <dbReference type="SAM" id="Phobius"/>
    </source>
</evidence>
<keyword evidence="1" id="KW-0812">Transmembrane</keyword>
<dbReference type="Proteomes" id="UP000198939">
    <property type="component" value="Unassembled WGS sequence"/>
</dbReference>
<dbReference type="STRING" id="501024.RTCCBAU85039_0797"/>
<protein>
    <submittedName>
        <fullName evidence="2">Uncharacterized protein</fullName>
    </submittedName>
</protein>
<reference evidence="3 5" key="3">
    <citation type="submission" date="2016-10" db="EMBL/GenBank/DDBJ databases">
        <authorList>
            <person name="Varghese N."/>
            <person name="Submissions S."/>
        </authorList>
    </citation>
    <scope>NUCLEOTIDE SEQUENCE [LARGE SCALE GENOMIC DNA]</scope>
    <source>
        <strain evidence="3 5">CGMCC 1.7071</strain>
    </source>
</reference>
<name>A0A1H8D069_9HYPH</name>
<dbReference type="AlphaFoldDB" id="A0A1H8D069"/>
<feature type="transmembrane region" description="Helical" evidence="1">
    <location>
        <begin position="25"/>
        <end position="47"/>
    </location>
</feature>
<evidence type="ECO:0000313" key="3">
    <source>
        <dbReference type="EMBL" id="SEN00024.1"/>
    </source>
</evidence>
<proteinExistence type="predicted"/>
<keyword evidence="1" id="KW-1133">Transmembrane helix</keyword>
<dbReference type="Proteomes" id="UP000183063">
    <property type="component" value="Unassembled WGS sequence"/>
</dbReference>